<accession>A0A0B7GYS7</accession>
<dbReference type="Proteomes" id="UP000042527">
    <property type="component" value="Unassembled WGS sequence"/>
</dbReference>
<evidence type="ECO:0000313" key="1">
    <source>
        <dbReference type="EMBL" id="CEM62090.1"/>
    </source>
</evidence>
<keyword evidence="3" id="KW-1185">Reference proteome</keyword>
<dbReference type="EMBL" id="CP042817">
    <property type="protein sequence ID" value="QEJ99405.1"/>
    <property type="molecule type" value="Genomic_DNA"/>
</dbReference>
<reference evidence="2 4" key="3">
    <citation type="submission" date="2019-08" db="EMBL/GenBank/DDBJ databases">
        <authorList>
            <person name="Kuhnert P."/>
        </authorList>
    </citation>
    <scope>NUCLEOTIDE SEQUENCE [LARGE SCALE GENOMIC DNA]</scope>
    <source>
        <strain evidence="2 4">B36.5</strain>
    </source>
</reference>
<gene>
    <name evidence="2" type="ORF">FUT82_16365</name>
    <name evidence="1" type="ORF">TPHV1_290007</name>
</gene>
<dbReference type="EMBL" id="CDNC01000022">
    <property type="protein sequence ID" value="CEM62090.1"/>
    <property type="molecule type" value="Genomic_DNA"/>
</dbReference>
<evidence type="ECO:0000313" key="4">
    <source>
        <dbReference type="Proteomes" id="UP000323594"/>
    </source>
</evidence>
<name>A0A0B7GYS7_TREPH</name>
<reference evidence="1" key="2">
    <citation type="submission" date="2015-01" db="EMBL/GenBank/DDBJ databases">
        <authorList>
            <person name="Xiang T."/>
            <person name="Song Y."/>
            <person name="Huang L."/>
            <person name="Wang B."/>
            <person name="Wu P."/>
        </authorList>
    </citation>
    <scope>NUCLEOTIDE SEQUENCE [LARGE SCALE GENOMIC DNA]</scope>
    <source>
        <strain evidence="1">V1</strain>
    </source>
</reference>
<proteinExistence type="predicted"/>
<dbReference type="AlphaFoldDB" id="A0A0B7GYS7"/>
<reference evidence="3" key="1">
    <citation type="submission" date="2015-01" db="EMBL/GenBank/DDBJ databases">
        <authorList>
            <person name="Manzoor Shahid"/>
            <person name="Zubair Saima"/>
        </authorList>
    </citation>
    <scope>NUCLEOTIDE SEQUENCE [LARGE SCALE GENOMIC DNA]</scope>
    <source>
        <strain evidence="3">V1</strain>
    </source>
</reference>
<evidence type="ECO:0000313" key="3">
    <source>
        <dbReference type="Proteomes" id="UP000042527"/>
    </source>
</evidence>
<organism evidence="1 3">
    <name type="scientific">Treponema phagedenis</name>
    <dbReference type="NCBI Taxonomy" id="162"/>
    <lineage>
        <taxon>Bacteria</taxon>
        <taxon>Pseudomonadati</taxon>
        <taxon>Spirochaetota</taxon>
        <taxon>Spirochaetia</taxon>
        <taxon>Spirochaetales</taxon>
        <taxon>Treponemataceae</taxon>
        <taxon>Treponema</taxon>
    </lineage>
</organism>
<dbReference type="Proteomes" id="UP000323594">
    <property type="component" value="Chromosome"/>
</dbReference>
<evidence type="ECO:0000313" key="2">
    <source>
        <dbReference type="EMBL" id="QEJ99405.1"/>
    </source>
</evidence>
<protein>
    <submittedName>
        <fullName evidence="1">Uncharacterized protein</fullName>
    </submittedName>
</protein>
<sequence>MPRTPKLERARTPVVPNRSDVLKQSSLQSFKTRRFGFDMDGKTKPELFFIKLFTFLVRCIKNGSRYQKKLMLVEILEYGANAKRFIPAM</sequence>